<dbReference type="HOGENOM" id="CLU_182233_0_0_7"/>
<dbReference type="EMBL" id="BX571657">
    <property type="protein sequence ID" value="CAE09267.1"/>
    <property type="molecule type" value="Genomic_DNA"/>
</dbReference>
<dbReference type="AlphaFoldDB" id="Q7MSU4"/>
<dbReference type="KEGG" id="wsu:WS0100"/>
<name>Q7MSU4_WOLSU</name>
<dbReference type="RefSeq" id="WP_011138067.1">
    <property type="nucleotide sequence ID" value="NC_005090.1"/>
</dbReference>
<dbReference type="Proteomes" id="UP000000422">
    <property type="component" value="Chromosome"/>
</dbReference>
<organism evidence="2">
    <name type="scientific">Wolinella succinogenes (strain ATCC 29543 / DSM 1740 / CCUG 13145 / JCM 31913 / LMG 7466 / NCTC 11488 / FDC 602W)</name>
    <name type="common">Vibrio succinogenes</name>
    <dbReference type="NCBI Taxonomy" id="273121"/>
    <lineage>
        <taxon>Bacteria</taxon>
        <taxon>Pseudomonadati</taxon>
        <taxon>Campylobacterota</taxon>
        <taxon>Epsilonproteobacteria</taxon>
        <taxon>Campylobacterales</taxon>
        <taxon>Helicobacteraceae</taxon>
        <taxon>Wolinella</taxon>
    </lineage>
</organism>
<dbReference type="STRING" id="273121.WS0100"/>
<evidence type="ECO:0000313" key="2">
    <source>
        <dbReference type="Proteomes" id="UP000000422"/>
    </source>
</evidence>
<proteinExistence type="predicted"/>
<dbReference type="eggNOG" id="ENOG5031AQZ">
    <property type="taxonomic scope" value="Bacteria"/>
</dbReference>
<accession>Q7MSU4</accession>
<gene>
    <name evidence="1" type="ordered locus">WS0100</name>
</gene>
<protein>
    <submittedName>
        <fullName evidence="1">Uncharacterized protein</fullName>
    </submittedName>
</protein>
<evidence type="ECO:0000313" key="1">
    <source>
        <dbReference type="EMBL" id="CAE09267.1"/>
    </source>
</evidence>
<sequence length="77" mass="8294">MSGKSTPLASFPLEGTKRGIISVSHLEAPYGKNSESVVSIGISLGGEEESPDWKVHIPYSQIDNLIQALELAKKNRS</sequence>
<keyword evidence="2" id="KW-1185">Reference proteome</keyword>
<reference evidence="1 2" key="1">
    <citation type="journal article" date="2003" name="Proc. Natl. Acad. Sci. U.S.A.">
        <title>Complete genome sequence and analysis of Wolinella succinogenes.</title>
        <authorList>
            <person name="Baar C."/>
            <person name="Eppinger M."/>
            <person name="Raddatz G."/>
            <person name="Simon JM."/>
            <person name="Lanz C."/>
            <person name="Klimmek O."/>
            <person name="Nandakumar R."/>
            <person name="Gross R."/>
            <person name="Rosinus A."/>
            <person name="Keller H."/>
            <person name="Jagtap P."/>
            <person name="Linke B."/>
            <person name="Meyer F."/>
            <person name="Lederer H."/>
            <person name="Schuster S.C."/>
        </authorList>
    </citation>
    <scope>NUCLEOTIDE SEQUENCE [LARGE SCALE GENOMIC DNA]</scope>
    <source>
        <strain evidence="2">ATCC 29543 / DSM 1740 / CCUG 13145 / JCM 31913 / LMG 7466 / NCTC 11488 / FDC 602W</strain>
    </source>
</reference>